<comment type="caution">
    <text evidence="4">The sequence shown here is derived from an EMBL/GenBank/DDBJ whole genome shotgun (WGS) entry which is preliminary data.</text>
</comment>
<dbReference type="GO" id="GO:0016746">
    <property type="term" value="F:acyltransferase activity"/>
    <property type="evidence" value="ECO:0007669"/>
    <property type="project" value="UniProtKB-KW"/>
</dbReference>
<evidence type="ECO:0000313" key="5">
    <source>
        <dbReference type="Proteomes" id="UP001597546"/>
    </source>
</evidence>
<dbReference type="InterPro" id="IPR050680">
    <property type="entry name" value="YpeA/RimI_acetyltransf"/>
</dbReference>
<dbReference type="Proteomes" id="UP001597546">
    <property type="component" value="Unassembled WGS sequence"/>
</dbReference>
<dbReference type="InterPro" id="IPR000182">
    <property type="entry name" value="GNAT_dom"/>
</dbReference>
<evidence type="ECO:0000259" key="3">
    <source>
        <dbReference type="PROSITE" id="PS51186"/>
    </source>
</evidence>
<dbReference type="PROSITE" id="PS51186">
    <property type="entry name" value="GNAT"/>
    <property type="match status" value="1"/>
</dbReference>
<reference evidence="5" key="1">
    <citation type="journal article" date="2019" name="Int. J. Syst. Evol. Microbiol.">
        <title>The Global Catalogue of Microorganisms (GCM) 10K type strain sequencing project: providing services to taxonomists for standard genome sequencing and annotation.</title>
        <authorList>
            <consortium name="The Broad Institute Genomics Platform"/>
            <consortium name="The Broad Institute Genome Sequencing Center for Infectious Disease"/>
            <person name="Wu L."/>
            <person name="Ma J."/>
        </authorList>
    </citation>
    <scope>NUCLEOTIDE SEQUENCE [LARGE SCALE GENOMIC DNA]</scope>
    <source>
        <strain evidence="5">KCTC 42456</strain>
    </source>
</reference>
<keyword evidence="5" id="KW-1185">Reference proteome</keyword>
<feature type="domain" description="N-acetyltransferase" evidence="3">
    <location>
        <begin position="2"/>
        <end position="162"/>
    </location>
</feature>
<keyword evidence="1 4" id="KW-0808">Transferase</keyword>
<name>A0ABW5TQB9_9SPHI</name>
<dbReference type="PANTHER" id="PTHR43420:SF47">
    <property type="entry name" value="N-ACETYLTRANSFERASE DOMAIN-CONTAINING PROTEIN"/>
    <property type="match status" value="1"/>
</dbReference>
<dbReference type="Pfam" id="PF13673">
    <property type="entry name" value="Acetyltransf_10"/>
    <property type="match status" value="1"/>
</dbReference>
<keyword evidence="2 4" id="KW-0012">Acyltransferase</keyword>
<dbReference type="InterPro" id="IPR016181">
    <property type="entry name" value="Acyl_CoA_acyltransferase"/>
</dbReference>
<protein>
    <submittedName>
        <fullName evidence="4">GNAT family N-acetyltransferase</fullName>
        <ecNumber evidence="4">2.3.1.-</ecNumber>
    </submittedName>
</protein>
<gene>
    <name evidence="4" type="ORF">ACFSSE_07110</name>
</gene>
<dbReference type="CDD" id="cd04301">
    <property type="entry name" value="NAT_SF"/>
    <property type="match status" value="1"/>
</dbReference>
<dbReference type="RefSeq" id="WP_379043073.1">
    <property type="nucleotide sequence ID" value="NZ_JBHSKW010000027.1"/>
</dbReference>
<evidence type="ECO:0000256" key="1">
    <source>
        <dbReference type="ARBA" id="ARBA00022679"/>
    </source>
</evidence>
<dbReference type="EC" id="2.3.1.-" evidence="4"/>
<evidence type="ECO:0000256" key="2">
    <source>
        <dbReference type="ARBA" id="ARBA00023315"/>
    </source>
</evidence>
<dbReference type="EMBL" id="JBHULV010000022">
    <property type="protein sequence ID" value="MFD2731470.1"/>
    <property type="molecule type" value="Genomic_DNA"/>
</dbReference>
<dbReference type="SUPFAM" id="SSF55729">
    <property type="entry name" value="Acyl-CoA N-acyltransferases (Nat)"/>
    <property type="match status" value="1"/>
</dbReference>
<organism evidence="4 5">
    <name type="scientific">Pedobacter alpinus</name>
    <dbReference type="NCBI Taxonomy" id="1590643"/>
    <lineage>
        <taxon>Bacteria</taxon>
        <taxon>Pseudomonadati</taxon>
        <taxon>Bacteroidota</taxon>
        <taxon>Sphingobacteriia</taxon>
        <taxon>Sphingobacteriales</taxon>
        <taxon>Sphingobacteriaceae</taxon>
        <taxon>Pedobacter</taxon>
    </lineage>
</organism>
<dbReference type="Gene3D" id="3.40.630.30">
    <property type="match status" value="1"/>
</dbReference>
<proteinExistence type="predicted"/>
<accession>A0ABW5TQB9</accession>
<evidence type="ECO:0000313" key="4">
    <source>
        <dbReference type="EMBL" id="MFD2731470.1"/>
    </source>
</evidence>
<dbReference type="PANTHER" id="PTHR43420">
    <property type="entry name" value="ACETYLTRANSFERASE"/>
    <property type="match status" value="1"/>
</dbReference>
<sequence>MISINIADANDLETIQQLAHAIWPIAYKDVIKEEQIVFMLKQSYSKEAIAYQVNEGHVFLIMKEDYTPKGFASFSITEKPWVYKLQKLYLHQSLQGKGAGKLLINEVEKQVKNLGASQLILNVNRGNKAQYFYTKMGYTIIKTVDIPYFNYVLNDYIMAKEL</sequence>